<comment type="caution">
    <text evidence="2">The sequence shown here is derived from an EMBL/GenBank/DDBJ whole genome shotgun (WGS) entry which is preliminary data.</text>
</comment>
<protein>
    <submittedName>
        <fullName evidence="2">Uncharacterized protein</fullName>
    </submittedName>
</protein>
<keyword evidence="3" id="KW-1185">Reference proteome</keyword>
<feature type="chain" id="PRO_5018972885" evidence="1">
    <location>
        <begin position="21"/>
        <end position="85"/>
    </location>
</feature>
<dbReference type="OrthoDB" id="7411229at2"/>
<proteinExistence type="predicted"/>
<sequence>MKVFVGIALLVATASSAAFAEDAPKVKDRKSPDYVRCVSQAETGSLVKKRKTCRTNAEWDKIEAAQQNDASDLVERSRTFIVPGS</sequence>
<dbReference type="EMBL" id="SACN01000001">
    <property type="protein sequence ID" value="RVT92744.1"/>
    <property type="molecule type" value="Genomic_DNA"/>
</dbReference>
<evidence type="ECO:0000313" key="2">
    <source>
        <dbReference type="EMBL" id="RVT92744.1"/>
    </source>
</evidence>
<reference evidence="2 3" key="1">
    <citation type="submission" date="2019-01" db="EMBL/GenBank/DDBJ databases">
        <authorList>
            <person name="Chen W.-M."/>
        </authorList>
    </citation>
    <scope>NUCLEOTIDE SEQUENCE [LARGE SCALE GENOMIC DNA]</scope>
    <source>
        <strain evidence="2 3">CCP-7</strain>
    </source>
</reference>
<evidence type="ECO:0000256" key="1">
    <source>
        <dbReference type="SAM" id="SignalP"/>
    </source>
</evidence>
<feature type="signal peptide" evidence="1">
    <location>
        <begin position="1"/>
        <end position="20"/>
    </location>
</feature>
<accession>A0A437M5J6</accession>
<name>A0A437M5J6_9SPHN</name>
<dbReference type="RefSeq" id="WP_127740654.1">
    <property type="nucleotide sequence ID" value="NZ_SACN01000001.1"/>
</dbReference>
<organism evidence="2 3">
    <name type="scientific">Sphingomonas crocodyli</name>
    <dbReference type="NCBI Taxonomy" id="1979270"/>
    <lineage>
        <taxon>Bacteria</taxon>
        <taxon>Pseudomonadati</taxon>
        <taxon>Pseudomonadota</taxon>
        <taxon>Alphaproteobacteria</taxon>
        <taxon>Sphingomonadales</taxon>
        <taxon>Sphingomonadaceae</taxon>
        <taxon>Sphingomonas</taxon>
    </lineage>
</organism>
<dbReference type="Proteomes" id="UP000282971">
    <property type="component" value="Unassembled WGS sequence"/>
</dbReference>
<keyword evidence="1" id="KW-0732">Signal</keyword>
<gene>
    <name evidence="2" type="ORF">EOD43_02145</name>
</gene>
<evidence type="ECO:0000313" key="3">
    <source>
        <dbReference type="Proteomes" id="UP000282971"/>
    </source>
</evidence>
<dbReference type="AlphaFoldDB" id="A0A437M5J6"/>